<evidence type="ECO:0008006" key="4">
    <source>
        <dbReference type="Google" id="ProtNLM"/>
    </source>
</evidence>
<sequence length="160" mass="17802">MRFKYILILALSCFTLSNCGSSDDEDKPASILVADINGLKKTCKSIFITPNPNPYSNPHDGFGGATLETPNYIFDFKFPINEGIGSYELSFDGNNTGGIWISPKSDFFDPDNRYYKSIDGQITVTNITEKSYSGTFSFTAQEIDFDDIITVTNGIFVVFY</sequence>
<name>A0A8J6PSF2_9FLAO</name>
<dbReference type="AlphaFoldDB" id="A0A8J6PSF2"/>
<comment type="caution">
    <text evidence="2">The sequence shown here is derived from an EMBL/GenBank/DDBJ whole genome shotgun (WGS) entry which is preliminary data.</text>
</comment>
<keyword evidence="1" id="KW-0732">Signal</keyword>
<organism evidence="2 3">
    <name type="scientific">Aestuariibaculum marinum</name>
    <dbReference type="NCBI Taxonomy" id="2683592"/>
    <lineage>
        <taxon>Bacteria</taxon>
        <taxon>Pseudomonadati</taxon>
        <taxon>Bacteroidota</taxon>
        <taxon>Flavobacteriia</taxon>
        <taxon>Flavobacteriales</taxon>
        <taxon>Flavobacteriaceae</taxon>
    </lineage>
</organism>
<feature type="signal peptide" evidence="1">
    <location>
        <begin position="1"/>
        <end position="22"/>
    </location>
</feature>
<dbReference type="InterPro" id="IPR046219">
    <property type="entry name" value="DUF6252"/>
</dbReference>
<dbReference type="Proteomes" id="UP000621516">
    <property type="component" value="Unassembled WGS sequence"/>
</dbReference>
<evidence type="ECO:0000256" key="1">
    <source>
        <dbReference type="SAM" id="SignalP"/>
    </source>
</evidence>
<evidence type="ECO:0000313" key="3">
    <source>
        <dbReference type="Proteomes" id="UP000621516"/>
    </source>
</evidence>
<accession>A0A8J6PSF2</accession>
<dbReference type="Pfam" id="PF19765">
    <property type="entry name" value="DUF6252"/>
    <property type="match status" value="1"/>
</dbReference>
<proteinExistence type="predicted"/>
<dbReference type="EMBL" id="JACVXD010000002">
    <property type="protein sequence ID" value="MBD0823475.1"/>
    <property type="molecule type" value="Genomic_DNA"/>
</dbReference>
<evidence type="ECO:0000313" key="2">
    <source>
        <dbReference type="EMBL" id="MBD0823475.1"/>
    </source>
</evidence>
<keyword evidence="3" id="KW-1185">Reference proteome</keyword>
<gene>
    <name evidence="2" type="ORF">ICJ85_05525</name>
</gene>
<protein>
    <recommendedName>
        <fullName evidence="4">Lipoprotein</fullName>
    </recommendedName>
</protein>
<dbReference type="RefSeq" id="WP_188222779.1">
    <property type="nucleotide sequence ID" value="NZ_JACVXD010000002.1"/>
</dbReference>
<reference evidence="2 3" key="1">
    <citation type="journal article" date="2018" name="J. Microbiol.">
        <title>Aestuariibaculum marinum sp. nov., a marine bacterium isolated from seawater in South Korea.</title>
        <authorList>
            <person name="Choi J."/>
            <person name="Lee D."/>
            <person name="Jang J.H."/>
            <person name="Cha S."/>
            <person name="Seo T."/>
        </authorList>
    </citation>
    <scope>NUCLEOTIDE SEQUENCE [LARGE SCALE GENOMIC DNA]</scope>
    <source>
        <strain evidence="2 3">IP7</strain>
    </source>
</reference>
<feature type="chain" id="PRO_5035213584" description="Lipoprotein" evidence="1">
    <location>
        <begin position="23"/>
        <end position="160"/>
    </location>
</feature>